<comment type="caution">
    <text evidence="3">The sequence shown here is derived from an EMBL/GenBank/DDBJ whole genome shotgun (WGS) entry which is preliminary data.</text>
</comment>
<dbReference type="EMBL" id="JAYKXN010000006">
    <property type="protein sequence ID" value="KAK7280254.1"/>
    <property type="molecule type" value="Genomic_DNA"/>
</dbReference>
<evidence type="ECO:0008006" key="5">
    <source>
        <dbReference type="Google" id="ProtNLM"/>
    </source>
</evidence>
<evidence type="ECO:0000256" key="2">
    <source>
        <dbReference type="SAM" id="SignalP"/>
    </source>
</evidence>
<sequence length="87" mass="9359">MRTTQRALVGLLVLILMHFTICSLVSINGGSKSDLIGRCPPRKLLASVSSFSTSLDKLKISYEAPQKSGTTSLRKAPPSNSNPTQNK</sequence>
<feature type="compositionally biased region" description="Polar residues" evidence="1">
    <location>
        <begin position="67"/>
        <end position="87"/>
    </location>
</feature>
<protein>
    <recommendedName>
        <fullName evidence="5">Transmembrane protein</fullName>
    </recommendedName>
</protein>
<organism evidence="3 4">
    <name type="scientific">Clitoria ternatea</name>
    <name type="common">Butterfly pea</name>
    <dbReference type="NCBI Taxonomy" id="43366"/>
    <lineage>
        <taxon>Eukaryota</taxon>
        <taxon>Viridiplantae</taxon>
        <taxon>Streptophyta</taxon>
        <taxon>Embryophyta</taxon>
        <taxon>Tracheophyta</taxon>
        <taxon>Spermatophyta</taxon>
        <taxon>Magnoliopsida</taxon>
        <taxon>eudicotyledons</taxon>
        <taxon>Gunneridae</taxon>
        <taxon>Pentapetalae</taxon>
        <taxon>rosids</taxon>
        <taxon>fabids</taxon>
        <taxon>Fabales</taxon>
        <taxon>Fabaceae</taxon>
        <taxon>Papilionoideae</taxon>
        <taxon>50 kb inversion clade</taxon>
        <taxon>NPAAA clade</taxon>
        <taxon>indigoferoid/millettioid clade</taxon>
        <taxon>Phaseoleae</taxon>
        <taxon>Clitoria</taxon>
    </lineage>
</organism>
<feature type="region of interest" description="Disordered" evidence="1">
    <location>
        <begin position="65"/>
        <end position="87"/>
    </location>
</feature>
<accession>A0AAN9IIS3</accession>
<evidence type="ECO:0000313" key="4">
    <source>
        <dbReference type="Proteomes" id="UP001359559"/>
    </source>
</evidence>
<gene>
    <name evidence="3" type="ORF">RJT34_25316</name>
</gene>
<dbReference type="AlphaFoldDB" id="A0AAN9IIS3"/>
<keyword evidence="2" id="KW-0732">Signal</keyword>
<keyword evidence="4" id="KW-1185">Reference proteome</keyword>
<reference evidence="3 4" key="1">
    <citation type="submission" date="2024-01" db="EMBL/GenBank/DDBJ databases">
        <title>The genomes of 5 underutilized Papilionoideae crops provide insights into root nodulation and disease resistance.</title>
        <authorList>
            <person name="Yuan L."/>
        </authorList>
    </citation>
    <scope>NUCLEOTIDE SEQUENCE [LARGE SCALE GENOMIC DNA]</scope>
    <source>
        <strain evidence="3">LY-2023</strain>
        <tissue evidence="3">Leaf</tissue>
    </source>
</reference>
<evidence type="ECO:0000256" key="1">
    <source>
        <dbReference type="SAM" id="MobiDB-lite"/>
    </source>
</evidence>
<dbReference type="Proteomes" id="UP001359559">
    <property type="component" value="Unassembled WGS sequence"/>
</dbReference>
<evidence type="ECO:0000313" key="3">
    <source>
        <dbReference type="EMBL" id="KAK7280254.1"/>
    </source>
</evidence>
<feature type="chain" id="PRO_5042824513" description="Transmembrane protein" evidence="2">
    <location>
        <begin position="23"/>
        <end position="87"/>
    </location>
</feature>
<name>A0AAN9IIS3_CLITE</name>
<feature type="signal peptide" evidence="2">
    <location>
        <begin position="1"/>
        <end position="22"/>
    </location>
</feature>
<proteinExistence type="predicted"/>